<feature type="transmembrane region" description="Helical" evidence="8">
    <location>
        <begin position="509"/>
        <end position="529"/>
    </location>
</feature>
<comment type="subcellular location">
    <subcellularLocation>
        <location evidence="1">Cell membrane</location>
        <topology evidence="1">Multi-pass membrane protein</topology>
    </subcellularLocation>
</comment>
<feature type="transmembrane region" description="Helical" evidence="8">
    <location>
        <begin position="407"/>
        <end position="426"/>
    </location>
</feature>
<dbReference type="Pfam" id="PF01032">
    <property type="entry name" value="FecCD"/>
    <property type="match status" value="2"/>
</dbReference>
<comment type="caution">
    <text evidence="9">The sequence shown here is derived from an EMBL/GenBank/DDBJ whole genome shotgun (WGS) entry which is preliminary data.</text>
</comment>
<proteinExistence type="inferred from homology"/>
<dbReference type="GO" id="GO:0005886">
    <property type="term" value="C:plasma membrane"/>
    <property type="evidence" value="ECO:0007669"/>
    <property type="project" value="UniProtKB-SubCell"/>
</dbReference>
<keyword evidence="7 8" id="KW-0472">Membrane</keyword>
<feature type="transmembrane region" description="Helical" evidence="8">
    <location>
        <begin position="549"/>
        <end position="576"/>
    </location>
</feature>
<sequence length="641" mass="63559">MTLRPVAAAALFALAAALFLAGLARALPPGEWLAALLSPQPDDVSALLVHYTVFPRAATALAAGASLALSGLVLQIALDNPLAEPSTTGVSAGAVLALAVFGSAGLGGASQSLVALGGGLAAAAVTLGLALRGGLRPATVVIAGLVLGFAASAATTLIALFNHEWMRALFLWSSGSLRQNDWSAAARLTPLLALAWIAAGCLARAFTLSSLRDEGAAALGGNPRIIRLTALALAAGLAALTTAEVGAIAFIGLAAPHFARATGARTMADRLLWTPIFGAGLLWLTDEAVKLIPLDLPTGAATGLLGAPLLMALAARLRLPSLAPVPISAPSQRLRPAWGLLLFGCIVALAAALFLDRAADGWSLAAPAQALDWRVPRTIAAFGAGAAIAVAGALLQRMTGNVMASPDMIGVSAGAALGFLVLLYAAPAAGPAAQLAAGALGAGLAALWALKGLKRGGAPEQPLLLGVGLAAAFTGVVSFLLASGDPRMALAVVWLSGSTYLVDGQRALVILAVAAGGLSAALTLARPLALLPLGPAARSSGLRIRQAQALTIALASVLTAAATLVIGPLSFVGLVAPHAARGLGCRSPLSLLAGSALVGGALLAVADWIGRVALFPYEIPAGIVAMLLGGAAALVALMKSP</sequence>
<gene>
    <name evidence="9" type="ORF">GCM10008179_21880</name>
</gene>
<keyword evidence="4" id="KW-1003">Cell membrane</keyword>
<evidence type="ECO:0000256" key="1">
    <source>
        <dbReference type="ARBA" id="ARBA00004651"/>
    </source>
</evidence>
<feature type="transmembrane region" description="Helical" evidence="8">
    <location>
        <begin position="57"/>
        <end position="78"/>
    </location>
</feature>
<evidence type="ECO:0000256" key="4">
    <source>
        <dbReference type="ARBA" id="ARBA00022475"/>
    </source>
</evidence>
<dbReference type="Gene3D" id="1.10.3470.10">
    <property type="entry name" value="ABC transporter involved in vitamin B12 uptake, BtuC"/>
    <property type="match status" value="2"/>
</dbReference>
<feature type="transmembrane region" description="Helical" evidence="8">
    <location>
        <begin position="615"/>
        <end position="637"/>
    </location>
</feature>
<dbReference type="SUPFAM" id="SSF81345">
    <property type="entry name" value="ABC transporter involved in vitamin B12 uptake, BtuC"/>
    <property type="match status" value="2"/>
</dbReference>
<dbReference type="PANTHER" id="PTHR30472:SF37">
    <property type="entry name" value="FE(3+) DICITRATE TRANSPORT SYSTEM PERMEASE PROTEIN FECD-RELATED"/>
    <property type="match status" value="1"/>
</dbReference>
<dbReference type="CDD" id="cd06550">
    <property type="entry name" value="TM_ABC_iron-siderophores_like"/>
    <property type="match status" value="1"/>
</dbReference>
<dbReference type="InterPro" id="IPR037294">
    <property type="entry name" value="ABC_BtuC-like"/>
</dbReference>
<evidence type="ECO:0000256" key="2">
    <source>
        <dbReference type="ARBA" id="ARBA00007935"/>
    </source>
</evidence>
<feature type="transmembrane region" description="Helical" evidence="8">
    <location>
        <begin position="296"/>
        <end position="315"/>
    </location>
</feature>
<feature type="transmembrane region" description="Helical" evidence="8">
    <location>
        <begin position="113"/>
        <end position="131"/>
    </location>
</feature>
<dbReference type="GO" id="GO:0022857">
    <property type="term" value="F:transmembrane transporter activity"/>
    <property type="evidence" value="ECO:0007669"/>
    <property type="project" value="InterPro"/>
</dbReference>
<feature type="transmembrane region" description="Helical" evidence="8">
    <location>
        <begin position="138"/>
        <end position="162"/>
    </location>
</feature>
<dbReference type="GO" id="GO:0033214">
    <property type="term" value="P:siderophore-iron import into cell"/>
    <property type="evidence" value="ECO:0007669"/>
    <property type="project" value="TreeGrafter"/>
</dbReference>
<feature type="transmembrane region" description="Helical" evidence="8">
    <location>
        <begin position="182"/>
        <end position="207"/>
    </location>
</feature>
<reference evidence="9" key="2">
    <citation type="submission" date="2023-01" db="EMBL/GenBank/DDBJ databases">
        <authorList>
            <person name="Sun Q."/>
            <person name="Evtushenko L."/>
        </authorList>
    </citation>
    <scope>NUCLEOTIDE SEQUENCE</scope>
    <source>
        <strain evidence="9">VKM B-2347</strain>
    </source>
</reference>
<comment type="similarity">
    <text evidence="2">Belongs to the binding-protein-dependent transport system permease family. FecCD subfamily.</text>
</comment>
<feature type="transmembrane region" description="Helical" evidence="8">
    <location>
        <begin position="228"/>
        <end position="255"/>
    </location>
</feature>
<evidence type="ECO:0000256" key="5">
    <source>
        <dbReference type="ARBA" id="ARBA00022692"/>
    </source>
</evidence>
<protein>
    <submittedName>
        <fullName evidence="9">Fe3+-hydroxamate ABC transporter permease FhuB</fullName>
    </submittedName>
</protein>
<keyword evidence="3" id="KW-0813">Transport</keyword>
<dbReference type="PANTHER" id="PTHR30472">
    <property type="entry name" value="FERRIC ENTEROBACTIN TRANSPORT SYSTEM PERMEASE PROTEIN"/>
    <property type="match status" value="1"/>
</dbReference>
<dbReference type="RefSeq" id="WP_271168782.1">
    <property type="nucleotide sequence ID" value="NZ_BSFI01000008.1"/>
</dbReference>
<keyword evidence="10" id="KW-1185">Reference proteome</keyword>
<reference evidence="9" key="1">
    <citation type="journal article" date="2014" name="Int. J. Syst. Evol. Microbiol.">
        <title>Complete genome sequence of Corynebacterium casei LMG S-19264T (=DSM 44701T), isolated from a smear-ripened cheese.</title>
        <authorList>
            <consortium name="US DOE Joint Genome Institute (JGI-PGF)"/>
            <person name="Walter F."/>
            <person name="Albersmeier A."/>
            <person name="Kalinowski J."/>
            <person name="Ruckert C."/>
        </authorList>
    </citation>
    <scope>NUCLEOTIDE SEQUENCE</scope>
    <source>
        <strain evidence="9">VKM B-2347</strain>
    </source>
</reference>
<feature type="transmembrane region" description="Helical" evidence="8">
    <location>
        <begin position="375"/>
        <end position="395"/>
    </location>
</feature>
<feature type="transmembrane region" description="Helical" evidence="8">
    <location>
        <begin position="336"/>
        <end position="355"/>
    </location>
</feature>
<evidence type="ECO:0000313" key="9">
    <source>
        <dbReference type="EMBL" id="GLK68550.1"/>
    </source>
</evidence>
<dbReference type="InterPro" id="IPR000522">
    <property type="entry name" value="ABC_transptr_permease_BtuC"/>
</dbReference>
<feature type="transmembrane region" description="Helical" evidence="8">
    <location>
        <begin position="90"/>
        <end position="107"/>
    </location>
</feature>
<dbReference type="AlphaFoldDB" id="A0A9W6J0I0"/>
<feature type="transmembrane region" description="Helical" evidence="8">
    <location>
        <begin position="432"/>
        <end position="450"/>
    </location>
</feature>
<dbReference type="EMBL" id="BSFI01000008">
    <property type="protein sequence ID" value="GLK68550.1"/>
    <property type="molecule type" value="Genomic_DNA"/>
</dbReference>
<feature type="transmembrane region" description="Helical" evidence="8">
    <location>
        <begin position="462"/>
        <end position="481"/>
    </location>
</feature>
<feature type="transmembrane region" description="Helical" evidence="8">
    <location>
        <begin position="588"/>
        <end position="609"/>
    </location>
</feature>
<evidence type="ECO:0000256" key="7">
    <source>
        <dbReference type="ARBA" id="ARBA00023136"/>
    </source>
</evidence>
<accession>A0A9W6J0I0</accession>
<evidence type="ECO:0000313" key="10">
    <source>
        <dbReference type="Proteomes" id="UP001143372"/>
    </source>
</evidence>
<evidence type="ECO:0000256" key="6">
    <source>
        <dbReference type="ARBA" id="ARBA00022989"/>
    </source>
</evidence>
<keyword evidence="6 8" id="KW-1133">Transmembrane helix</keyword>
<evidence type="ECO:0000256" key="3">
    <source>
        <dbReference type="ARBA" id="ARBA00022448"/>
    </source>
</evidence>
<name>A0A9W6J0I0_9HYPH</name>
<keyword evidence="5 8" id="KW-0812">Transmembrane</keyword>
<organism evidence="9 10">
    <name type="scientific">Hansschlegelia plantiphila</name>
    <dbReference type="NCBI Taxonomy" id="374655"/>
    <lineage>
        <taxon>Bacteria</taxon>
        <taxon>Pseudomonadati</taxon>
        <taxon>Pseudomonadota</taxon>
        <taxon>Alphaproteobacteria</taxon>
        <taxon>Hyphomicrobiales</taxon>
        <taxon>Methylopilaceae</taxon>
        <taxon>Hansschlegelia</taxon>
    </lineage>
</organism>
<dbReference type="Proteomes" id="UP001143372">
    <property type="component" value="Unassembled WGS sequence"/>
</dbReference>
<evidence type="ECO:0000256" key="8">
    <source>
        <dbReference type="SAM" id="Phobius"/>
    </source>
</evidence>